<keyword evidence="5 6" id="KW-0472">Membrane</keyword>
<dbReference type="Proteomes" id="UP000198815">
    <property type="component" value="Unassembled WGS sequence"/>
</dbReference>
<sequence>MNGWQFAAALAFLAAMLCLWPGADANRLGVTGSGSGGTLHSWGPPARAPESRSATLSSRVRLLGACAGALAVLVALPAPWSIPLGLVAGLVAHLVLGRIEPRAVRRRKEQLLLQQPEVLDLLTASLDAGAALRTATANIARIAPQPSAQLLQEVDAHLRVGFSEAQAWRSLGEESVWGDVARDLARSAETGEPVAKILRSRAQRARQRRHNHLTARARAVGVQAVGPMMVCFLPAFILVGVVPIIAATVSRFLS</sequence>
<name>A0A1H9TBP2_9ACTN</name>
<evidence type="ECO:0000256" key="7">
    <source>
        <dbReference type="SAM" id="SignalP"/>
    </source>
</evidence>
<keyword evidence="7" id="KW-0732">Signal</keyword>
<evidence type="ECO:0000313" key="9">
    <source>
        <dbReference type="EMBL" id="SER94730.1"/>
    </source>
</evidence>
<feature type="transmembrane region" description="Helical" evidence="6">
    <location>
        <begin position="225"/>
        <end position="249"/>
    </location>
</feature>
<feature type="signal peptide" evidence="7">
    <location>
        <begin position="1"/>
        <end position="25"/>
    </location>
</feature>
<evidence type="ECO:0000256" key="1">
    <source>
        <dbReference type="ARBA" id="ARBA00004651"/>
    </source>
</evidence>
<feature type="transmembrane region" description="Helical" evidence="6">
    <location>
        <begin position="80"/>
        <end position="99"/>
    </location>
</feature>
<keyword evidence="4 6" id="KW-1133">Transmembrane helix</keyword>
<evidence type="ECO:0000259" key="8">
    <source>
        <dbReference type="Pfam" id="PF00482"/>
    </source>
</evidence>
<dbReference type="PANTHER" id="PTHR35007:SF3">
    <property type="entry name" value="POSSIBLE CONSERVED ALANINE RICH MEMBRANE PROTEIN"/>
    <property type="match status" value="1"/>
</dbReference>
<keyword evidence="10" id="KW-1185">Reference proteome</keyword>
<dbReference type="EMBL" id="FOGZ01000021">
    <property type="protein sequence ID" value="SER94730.1"/>
    <property type="molecule type" value="Genomic_DNA"/>
</dbReference>
<dbReference type="PANTHER" id="PTHR35007">
    <property type="entry name" value="INTEGRAL MEMBRANE PROTEIN-RELATED"/>
    <property type="match status" value="1"/>
</dbReference>
<evidence type="ECO:0000256" key="3">
    <source>
        <dbReference type="ARBA" id="ARBA00022692"/>
    </source>
</evidence>
<evidence type="ECO:0000313" key="10">
    <source>
        <dbReference type="Proteomes" id="UP000198815"/>
    </source>
</evidence>
<feature type="chain" id="PRO_5038814674" evidence="7">
    <location>
        <begin position="26"/>
        <end position="254"/>
    </location>
</feature>
<comment type="subcellular location">
    <subcellularLocation>
        <location evidence="1">Cell membrane</location>
        <topology evidence="1">Multi-pass membrane protein</topology>
    </subcellularLocation>
</comment>
<evidence type="ECO:0000256" key="5">
    <source>
        <dbReference type="ARBA" id="ARBA00023136"/>
    </source>
</evidence>
<dbReference type="STRING" id="64702.SAMN05443377_1215"/>
<dbReference type="Pfam" id="PF00482">
    <property type="entry name" value="T2SSF"/>
    <property type="match status" value="1"/>
</dbReference>
<evidence type="ECO:0000256" key="4">
    <source>
        <dbReference type="ARBA" id="ARBA00022989"/>
    </source>
</evidence>
<protein>
    <submittedName>
        <fullName evidence="9">Type II secretion system (T2SS), protein F</fullName>
    </submittedName>
</protein>
<organism evidence="9 10">
    <name type="scientific">Propionibacterium cyclohexanicum</name>
    <dbReference type="NCBI Taxonomy" id="64702"/>
    <lineage>
        <taxon>Bacteria</taxon>
        <taxon>Bacillati</taxon>
        <taxon>Actinomycetota</taxon>
        <taxon>Actinomycetes</taxon>
        <taxon>Propionibacteriales</taxon>
        <taxon>Propionibacteriaceae</taxon>
        <taxon>Propionibacterium</taxon>
    </lineage>
</organism>
<keyword evidence="3 6" id="KW-0812">Transmembrane</keyword>
<dbReference type="RefSeq" id="WP_091970532.1">
    <property type="nucleotide sequence ID" value="NZ_FOGZ01000021.1"/>
</dbReference>
<evidence type="ECO:0000256" key="2">
    <source>
        <dbReference type="ARBA" id="ARBA00022475"/>
    </source>
</evidence>
<proteinExistence type="predicted"/>
<dbReference type="OrthoDB" id="3267562at2"/>
<dbReference type="InterPro" id="IPR018076">
    <property type="entry name" value="T2SS_GspF_dom"/>
</dbReference>
<dbReference type="AlphaFoldDB" id="A0A1H9TBP2"/>
<evidence type="ECO:0000256" key="6">
    <source>
        <dbReference type="SAM" id="Phobius"/>
    </source>
</evidence>
<dbReference type="GO" id="GO:0005886">
    <property type="term" value="C:plasma membrane"/>
    <property type="evidence" value="ECO:0007669"/>
    <property type="project" value="UniProtKB-SubCell"/>
</dbReference>
<feature type="domain" description="Type II secretion system protein GspF" evidence="8">
    <location>
        <begin position="119"/>
        <end position="241"/>
    </location>
</feature>
<accession>A0A1H9TBP2</accession>
<keyword evidence="2" id="KW-1003">Cell membrane</keyword>
<reference evidence="9 10" key="1">
    <citation type="submission" date="2016-10" db="EMBL/GenBank/DDBJ databases">
        <authorList>
            <person name="de Groot N.N."/>
        </authorList>
    </citation>
    <scope>NUCLEOTIDE SEQUENCE [LARGE SCALE GENOMIC DNA]</scope>
    <source>
        <strain evidence="9 10">DSM 16859</strain>
    </source>
</reference>
<gene>
    <name evidence="9" type="ORF">SAMN05443377_1215</name>
</gene>